<organism evidence="1 2">
    <name type="scientific">Xenorhabdus khoisanae</name>
    <dbReference type="NCBI Taxonomy" id="880157"/>
    <lineage>
        <taxon>Bacteria</taxon>
        <taxon>Pseudomonadati</taxon>
        <taxon>Pseudomonadota</taxon>
        <taxon>Gammaproteobacteria</taxon>
        <taxon>Enterobacterales</taxon>
        <taxon>Morganellaceae</taxon>
        <taxon>Xenorhabdus</taxon>
    </lineage>
</organism>
<dbReference type="EMBL" id="LFCV01000124">
    <property type="protein sequence ID" value="KMJ44066.1"/>
    <property type="molecule type" value="Genomic_DNA"/>
</dbReference>
<gene>
    <name evidence="1" type="ORF">AB204_16320</name>
</gene>
<evidence type="ECO:0000313" key="2">
    <source>
        <dbReference type="Proteomes" id="UP000036277"/>
    </source>
</evidence>
<name>A0A0J5FP59_9GAMM</name>
<reference evidence="1 2" key="1">
    <citation type="submission" date="2015-06" db="EMBL/GenBank/DDBJ databases">
        <title>Draft Whole-Genome Sequence of the Entomopathogenic Bacterium Xenorhabdus khoisanae.</title>
        <authorList>
            <person name="Naidoo S."/>
            <person name="Featherston J."/>
            <person name="Gray V.M."/>
        </authorList>
    </citation>
    <scope>NUCLEOTIDE SEQUENCE [LARGE SCALE GENOMIC DNA]</scope>
    <source>
        <strain evidence="1 2">MCB</strain>
    </source>
</reference>
<dbReference type="OrthoDB" id="6440730at2"/>
<proteinExistence type="predicted"/>
<dbReference type="Proteomes" id="UP000036277">
    <property type="component" value="Unassembled WGS sequence"/>
</dbReference>
<dbReference type="STRING" id="880157.AB204_16320"/>
<evidence type="ECO:0000313" key="1">
    <source>
        <dbReference type="EMBL" id="KMJ44066.1"/>
    </source>
</evidence>
<dbReference type="PATRIC" id="fig|880157.4.peg.3492"/>
<keyword evidence="2" id="KW-1185">Reference proteome</keyword>
<protein>
    <submittedName>
        <fullName evidence="1">Uncharacterized protein</fullName>
    </submittedName>
</protein>
<dbReference type="RefSeq" id="WP_047964427.1">
    <property type="nucleotide sequence ID" value="NZ_CAWMBG010000124.1"/>
</dbReference>
<accession>A0A0J5FP59</accession>
<sequence>MIYGLKIINPHDETSFIFNANTAPASLIWVDKVNFRTPGAQLDRFGNGTWTCPVKIPVGYKSMVACGSMTELDFYYDDDNSWGSSMRLNGGMESCNYIQSGDVVSISNMSLADWERKPINNTVKVIAYPQYNQTGTVGLNIEGNSNFNVDIPPSGFSYVSHKAVLRVDGEVDFSKISPQLNVHNCLAFFHTDNPYAMIVPWEDRYICKDRRNGRQMSAVFRIVIFSDVDSSMRFANDHYGLQLRNSRGNITFSSGVGVLTRPKEVYLNSYKQNDRISIPDITYPMYIPSSVGDHFWVDVRLGKTEYIYLSNYDAKSIGFGVSSTYSRYGHLGSRAYGWDYTYITKKPVLIIDASDYFNF</sequence>
<comment type="caution">
    <text evidence="1">The sequence shown here is derived from an EMBL/GenBank/DDBJ whole genome shotgun (WGS) entry which is preliminary data.</text>
</comment>
<dbReference type="AlphaFoldDB" id="A0A0J5FP59"/>